<organism evidence="1 2">
    <name type="scientific">Panagrolaimus sp. PS1159</name>
    <dbReference type="NCBI Taxonomy" id="55785"/>
    <lineage>
        <taxon>Eukaryota</taxon>
        <taxon>Metazoa</taxon>
        <taxon>Ecdysozoa</taxon>
        <taxon>Nematoda</taxon>
        <taxon>Chromadorea</taxon>
        <taxon>Rhabditida</taxon>
        <taxon>Tylenchina</taxon>
        <taxon>Panagrolaimomorpha</taxon>
        <taxon>Panagrolaimoidea</taxon>
        <taxon>Panagrolaimidae</taxon>
        <taxon>Panagrolaimus</taxon>
    </lineage>
</organism>
<proteinExistence type="predicted"/>
<reference evidence="2" key="1">
    <citation type="submission" date="2022-11" db="UniProtKB">
        <authorList>
            <consortium name="WormBaseParasite"/>
        </authorList>
    </citation>
    <scope>IDENTIFICATION</scope>
</reference>
<dbReference type="Proteomes" id="UP000887580">
    <property type="component" value="Unplaced"/>
</dbReference>
<accession>A0AC35FG31</accession>
<sequence>MLFYLAEQNLPSHPSHLSSSKVHGNRRFVQIISAKDLLKFEWEIVLKAEQWLIIQNCENLNVEESEILTETLEKIYSTELRKANFKCFIILYPGKEMVSHNIFDSSTVITVDDSQLSFIDFIKYAYTSLGPSRIHSTLDSVNQRQCLYKLCCFHFSVFERQKYGIFGFANPFKISLANFECAVSLFATSLSHISSPSMEEIWKGVIQIAYFTSDFYDLQSLKIIAEWIFIGINKYDNQILNGIWLKDYSENFNIFRAQFDSMPKVKKHVLSGLNPSVVKIHQQQELQKIYLNIVEFEERENIRSEVQRKDKPNEMILCKPVIYPAEIGEIEKCVINEIQFLDETGFLPERKQLLKTLLSNAPIKRLSLFHFQKPEAIIETLKFIFSKRYKLPVEDVQVIGSLKKSKQLQDCIEITECILIGAGYDQSNNSLIETTKAFYKIPEIYIYPRRKMMKSATSLLFPLFCQSNLNFSKWNKIISIEIESTLPENHWILCGVKFITAENLQSLFPNFI</sequence>
<protein>
    <submittedName>
        <fullName evidence="2">Uncharacterized protein</fullName>
    </submittedName>
</protein>
<name>A0AC35FG31_9BILA</name>
<dbReference type="WBParaSite" id="PS1159_v2.g17162.t1">
    <property type="protein sequence ID" value="PS1159_v2.g17162.t1"/>
    <property type="gene ID" value="PS1159_v2.g17162"/>
</dbReference>
<evidence type="ECO:0000313" key="2">
    <source>
        <dbReference type="WBParaSite" id="PS1159_v2.g17162.t1"/>
    </source>
</evidence>
<evidence type="ECO:0000313" key="1">
    <source>
        <dbReference type="Proteomes" id="UP000887580"/>
    </source>
</evidence>